<feature type="compositionally biased region" description="Low complexity" evidence="1">
    <location>
        <begin position="169"/>
        <end position="193"/>
    </location>
</feature>
<gene>
    <name evidence="3" type="ORF">IAC73_04370</name>
</gene>
<dbReference type="InterPro" id="IPR021139">
    <property type="entry name" value="NYN"/>
</dbReference>
<evidence type="ECO:0000313" key="4">
    <source>
        <dbReference type="Proteomes" id="UP000886857"/>
    </source>
</evidence>
<dbReference type="EMBL" id="DVOE01000066">
    <property type="protein sequence ID" value="HIU99055.1"/>
    <property type="molecule type" value="Genomic_DNA"/>
</dbReference>
<comment type="caution">
    <text evidence="3">The sequence shown here is derived from an EMBL/GenBank/DDBJ whole genome shotgun (WGS) entry which is preliminary data.</text>
</comment>
<evidence type="ECO:0000313" key="3">
    <source>
        <dbReference type="EMBL" id="HIU99055.1"/>
    </source>
</evidence>
<dbReference type="AlphaFoldDB" id="A0A9D1NAP2"/>
<dbReference type="Pfam" id="PF01936">
    <property type="entry name" value="NYN"/>
    <property type="match status" value="1"/>
</dbReference>
<feature type="region of interest" description="Disordered" evidence="1">
    <location>
        <begin position="166"/>
        <end position="193"/>
    </location>
</feature>
<protein>
    <submittedName>
        <fullName evidence="3">NYN domain-containing protein</fullName>
    </submittedName>
</protein>
<dbReference type="Proteomes" id="UP000886857">
    <property type="component" value="Unassembled WGS sequence"/>
</dbReference>
<reference evidence="3" key="1">
    <citation type="submission" date="2020-10" db="EMBL/GenBank/DDBJ databases">
        <authorList>
            <person name="Gilroy R."/>
        </authorList>
    </citation>
    <scope>NUCLEOTIDE SEQUENCE</scope>
    <source>
        <strain evidence="3">10406</strain>
    </source>
</reference>
<proteinExistence type="predicted"/>
<reference evidence="3" key="2">
    <citation type="journal article" date="2021" name="PeerJ">
        <title>Extensive microbial diversity within the chicken gut microbiome revealed by metagenomics and culture.</title>
        <authorList>
            <person name="Gilroy R."/>
            <person name="Ravi A."/>
            <person name="Getino M."/>
            <person name="Pursley I."/>
            <person name="Horton D.L."/>
            <person name="Alikhan N.F."/>
            <person name="Baker D."/>
            <person name="Gharbi K."/>
            <person name="Hall N."/>
            <person name="Watson M."/>
            <person name="Adriaenssens E.M."/>
            <person name="Foster-Nyarko E."/>
            <person name="Jarju S."/>
            <person name="Secka A."/>
            <person name="Antonio M."/>
            <person name="Oren A."/>
            <person name="Chaudhuri R.R."/>
            <person name="La Ragione R."/>
            <person name="Hildebrand F."/>
            <person name="Pallen M.J."/>
        </authorList>
    </citation>
    <scope>NUCLEOTIDE SEQUENCE</scope>
    <source>
        <strain evidence="3">10406</strain>
    </source>
</reference>
<dbReference type="GO" id="GO:0004540">
    <property type="term" value="F:RNA nuclease activity"/>
    <property type="evidence" value="ECO:0007669"/>
    <property type="project" value="InterPro"/>
</dbReference>
<sequence length="217" mass="23203">MAAAKKYVVLADIESIRVPFAVFAAALEELSNFGEVAVCKFYGYSAKRTKDYGEFIQENSYDALSSLPKKRKGKLDLRQVIDAARLAQYPNVDGFFLMYGKGDITPLIAYLKGYGKDVIAGVIEPDKNSALCNKVITLDMNAAIQTVLPSGYKKVVPGEVVERPKRVAAPKPAAQPAAAAPAQPAAQPAAAAPAGNSAEDAQFAMLMEQFNKIIAGE</sequence>
<accession>A0A9D1NAP2</accession>
<organism evidence="3 4">
    <name type="scientific">Candidatus Limadaptatus stercoripullorum</name>
    <dbReference type="NCBI Taxonomy" id="2840846"/>
    <lineage>
        <taxon>Bacteria</taxon>
        <taxon>Bacillati</taxon>
        <taxon>Bacillota</taxon>
        <taxon>Clostridia</taxon>
        <taxon>Eubacteriales</taxon>
        <taxon>Candidatus Limadaptatus</taxon>
    </lineage>
</organism>
<evidence type="ECO:0000256" key="1">
    <source>
        <dbReference type="SAM" id="MobiDB-lite"/>
    </source>
</evidence>
<name>A0A9D1NAP2_9FIRM</name>
<evidence type="ECO:0000259" key="2">
    <source>
        <dbReference type="Pfam" id="PF01936"/>
    </source>
</evidence>
<feature type="domain" description="NYN" evidence="2">
    <location>
        <begin position="8"/>
        <end position="134"/>
    </location>
</feature>
<dbReference type="Gene3D" id="3.40.50.1010">
    <property type="entry name" value="5'-nuclease"/>
    <property type="match status" value="1"/>
</dbReference>